<evidence type="ECO:0000259" key="4">
    <source>
        <dbReference type="Pfam" id="PF13458"/>
    </source>
</evidence>
<keyword evidence="2 3" id="KW-0732">Signal</keyword>
<evidence type="ECO:0000256" key="2">
    <source>
        <dbReference type="ARBA" id="ARBA00022729"/>
    </source>
</evidence>
<dbReference type="AlphaFoldDB" id="A0A917TED0"/>
<keyword evidence="6" id="KW-1185">Reference proteome</keyword>
<evidence type="ECO:0000313" key="6">
    <source>
        <dbReference type="Proteomes" id="UP000642070"/>
    </source>
</evidence>
<feature type="signal peptide" evidence="3">
    <location>
        <begin position="1"/>
        <end position="22"/>
    </location>
</feature>
<dbReference type="EMBL" id="BMPI01000007">
    <property type="protein sequence ID" value="GGM17541.1"/>
    <property type="molecule type" value="Genomic_DNA"/>
</dbReference>
<dbReference type="PROSITE" id="PS51257">
    <property type="entry name" value="PROKAR_LIPOPROTEIN"/>
    <property type="match status" value="1"/>
</dbReference>
<sequence>MLTRGRRPAATVLLLATALLIAACTGGGNPAPKAPASVAIGLLVPTTGANAQLGQQATLGAKLAIELVNQDFKDLPLPLPLGVGAGLRNGTKLTLIAGNTESAPEKVEKEASRLVAEGAVGLVLADTIDVAAPAGRETDLIGVSLVDALSTSDTFADLNRTAHFRIQPSDRQLVSAALGLLYRQRDTPAQFKRIVTAAGTPAGAVGGEVSALKATIEDLSLAAGYEVAAKEKIVPLSGADAGQPDGIVVKGDAVLAVVTGAAEATAATELAVRLRGTAPVIAIGPGVGALDGVKASGGVQALRASGWSSEFAGRNPIARVVATMYEQAFHTKLTEVAAAAFTATMVLALAMDQVSDFTPQSIRSAVQQITLPATQTIMPWNGIRFDGNGYNQLAAGVVEQHVPNGYQVVHPIELAATPTLSL</sequence>
<proteinExistence type="inferred from homology"/>
<dbReference type="InterPro" id="IPR028082">
    <property type="entry name" value="Peripla_BP_I"/>
</dbReference>
<feature type="chain" id="PRO_5039430990" evidence="3">
    <location>
        <begin position="23"/>
        <end position="422"/>
    </location>
</feature>
<reference evidence="5" key="1">
    <citation type="journal article" date="2014" name="Int. J. Syst. Evol. Microbiol.">
        <title>Complete genome sequence of Corynebacterium casei LMG S-19264T (=DSM 44701T), isolated from a smear-ripened cheese.</title>
        <authorList>
            <consortium name="US DOE Joint Genome Institute (JGI-PGF)"/>
            <person name="Walter F."/>
            <person name="Albersmeier A."/>
            <person name="Kalinowski J."/>
            <person name="Ruckert C."/>
        </authorList>
    </citation>
    <scope>NUCLEOTIDE SEQUENCE</scope>
    <source>
        <strain evidence="5">JCM 19831</strain>
    </source>
</reference>
<dbReference type="InterPro" id="IPR051010">
    <property type="entry name" value="BCAA_transport"/>
</dbReference>
<evidence type="ECO:0000313" key="5">
    <source>
        <dbReference type="EMBL" id="GGM17541.1"/>
    </source>
</evidence>
<dbReference type="Gene3D" id="3.40.50.2300">
    <property type="match status" value="2"/>
</dbReference>
<feature type="domain" description="Leucine-binding protein" evidence="4">
    <location>
        <begin position="38"/>
        <end position="372"/>
    </location>
</feature>
<dbReference type="PANTHER" id="PTHR30483">
    <property type="entry name" value="LEUCINE-SPECIFIC-BINDING PROTEIN"/>
    <property type="match status" value="1"/>
</dbReference>
<dbReference type="SUPFAM" id="SSF53822">
    <property type="entry name" value="Periplasmic binding protein-like I"/>
    <property type="match status" value="1"/>
</dbReference>
<gene>
    <name evidence="5" type="ORF">GCM10007977_018490</name>
</gene>
<dbReference type="Pfam" id="PF13458">
    <property type="entry name" value="Peripla_BP_6"/>
    <property type="match status" value="1"/>
</dbReference>
<dbReference type="Proteomes" id="UP000642070">
    <property type="component" value="Unassembled WGS sequence"/>
</dbReference>
<dbReference type="PANTHER" id="PTHR30483:SF6">
    <property type="entry name" value="PERIPLASMIC BINDING PROTEIN OF ABC TRANSPORTER FOR NATURAL AMINO ACIDS"/>
    <property type="match status" value="1"/>
</dbReference>
<evidence type="ECO:0000256" key="1">
    <source>
        <dbReference type="ARBA" id="ARBA00010062"/>
    </source>
</evidence>
<accession>A0A917TED0</accession>
<evidence type="ECO:0000256" key="3">
    <source>
        <dbReference type="SAM" id="SignalP"/>
    </source>
</evidence>
<organism evidence="5 6">
    <name type="scientific">Dactylosporangium sucinum</name>
    <dbReference type="NCBI Taxonomy" id="1424081"/>
    <lineage>
        <taxon>Bacteria</taxon>
        <taxon>Bacillati</taxon>
        <taxon>Actinomycetota</taxon>
        <taxon>Actinomycetes</taxon>
        <taxon>Micromonosporales</taxon>
        <taxon>Micromonosporaceae</taxon>
        <taxon>Dactylosporangium</taxon>
    </lineage>
</organism>
<name>A0A917TED0_9ACTN</name>
<comment type="similarity">
    <text evidence="1">Belongs to the leucine-binding protein family.</text>
</comment>
<comment type="caution">
    <text evidence="5">The sequence shown here is derived from an EMBL/GenBank/DDBJ whole genome shotgun (WGS) entry which is preliminary data.</text>
</comment>
<dbReference type="InterPro" id="IPR028081">
    <property type="entry name" value="Leu-bd"/>
</dbReference>
<dbReference type="RefSeq" id="WP_190249318.1">
    <property type="nucleotide sequence ID" value="NZ_BMPI01000007.1"/>
</dbReference>
<reference evidence="5" key="2">
    <citation type="submission" date="2020-09" db="EMBL/GenBank/DDBJ databases">
        <authorList>
            <person name="Sun Q."/>
            <person name="Ohkuma M."/>
        </authorList>
    </citation>
    <scope>NUCLEOTIDE SEQUENCE</scope>
    <source>
        <strain evidence="5">JCM 19831</strain>
    </source>
</reference>
<protein>
    <submittedName>
        <fullName evidence="5">Amino acid ABC transporter substrate-binding protein</fullName>
    </submittedName>
</protein>